<name>A0A368P032_AGRVI</name>
<dbReference type="RefSeq" id="WP_060719586.1">
    <property type="nucleotide sequence ID" value="NZ_CP055265.1"/>
</dbReference>
<accession>A0A368P032</accession>
<protein>
    <recommendedName>
        <fullName evidence="2">Oxidoreductase molybdopterin-binding domain-containing protein</fullName>
    </recommendedName>
</protein>
<dbReference type="InterPro" id="IPR000572">
    <property type="entry name" value="OxRdtase_Mopterin-bd_dom"/>
</dbReference>
<dbReference type="InterPro" id="IPR036374">
    <property type="entry name" value="OxRdtase_Mopterin-bd_sf"/>
</dbReference>
<feature type="domain" description="Oxidoreductase molybdopterin-binding" evidence="2">
    <location>
        <begin position="64"/>
        <end position="138"/>
    </location>
</feature>
<evidence type="ECO:0000313" key="4">
    <source>
        <dbReference type="Proteomes" id="UP000436911"/>
    </source>
</evidence>
<dbReference type="GeneID" id="60681438"/>
<proteinExistence type="predicted"/>
<comment type="caution">
    <text evidence="3">The sequence shown here is derived from an EMBL/GenBank/DDBJ whole genome shotgun (WGS) entry which is preliminary data.</text>
</comment>
<dbReference type="EMBL" id="QUSG01000004">
    <property type="protein sequence ID" value="KAA3528156.1"/>
    <property type="molecule type" value="Genomic_DNA"/>
</dbReference>
<organism evidence="3 4">
    <name type="scientific">Agrobacterium vitis</name>
    <name type="common">Rhizobium vitis</name>
    <dbReference type="NCBI Taxonomy" id="373"/>
    <lineage>
        <taxon>Bacteria</taxon>
        <taxon>Pseudomonadati</taxon>
        <taxon>Pseudomonadota</taxon>
        <taxon>Alphaproteobacteria</taxon>
        <taxon>Hyphomicrobiales</taxon>
        <taxon>Rhizobiaceae</taxon>
        <taxon>Rhizobium/Agrobacterium group</taxon>
        <taxon>Agrobacterium</taxon>
    </lineage>
</organism>
<feature type="chain" id="PRO_5030067999" description="Oxidoreductase molybdopterin-binding domain-containing protein" evidence="1">
    <location>
        <begin position="21"/>
        <end position="164"/>
    </location>
</feature>
<evidence type="ECO:0000259" key="2">
    <source>
        <dbReference type="Pfam" id="PF00174"/>
    </source>
</evidence>
<dbReference type="OrthoDB" id="9798763at2"/>
<dbReference type="Gene3D" id="3.90.420.10">
    <property type="entry name" value="Oxidoreductase, molybdopterin-binding domain"/>
    <property type="match status" value="1"/>
</dbReference>
<dbReference type="SUPFAM" id="SSF56524">
    <property type="entry name" value="Oxidoreductase molybdopterin-binding domain"/>
    <property type="match status" value="1"/>
</dbReference>
<feature type="signal peptide" evidence="1">
    <location>
        <begin position="1"/>
        <end position="20"/>
    </location>
</feature>
<evidence type="ECO:0000256" key="1">
    <source>
        <dbReference type="SAM" id="SignalP"/>
    </source>
</evidence>
<evidence type="ECO:0000313" key="3">
    <source>
        <dbReference type="EMBL" id="KAA3528156.1"/>
    </source>
</evidence>
<keyword evidence="1" id="KW-0732">Signal</keyword>
<dbReference type="AlphaFoldDB" id="A0A368P032"/>
<reference evidence="3 4" key="1">
    <citation type="submission" date="2018-08" db="EMBL/GenBank/DDBJ databases">
        <title>Genome sequencing of Agrobacterium vitis strain ICMP 10754.</title>
        <authorList>
            <person name="Visnovsky S.B."/>
            <person name="Pitman A.R."/>
        </authorList>
    </citation>
    <scope>NUCLEOTIDE SEQUENCE [LARGE SCALE GENOMIC DNA]</scope>
    <source>
        <strain evidence="3 4">ICMP 10754</strain>
    </source>
</reference>
<dbReference type="Pfam" id="PF00174">
    <property type="entry name" value="Oxidored_molyb"/>
    <property type="match status" value="1"/>
</dbReference>
<dbReference type="Proteomes" id="UP000436911">
    <property type="component" value="Unassembled WGS sequence"/>
</dbReference>
<gene>
    <name evidence="3" type="ORF">DXT89_08875</name>
</gene>
<sequence length="164" mass="17793">MKGYVLAIALLFALAPRAHALDTPKGAVILTVEGKLSHSNSGEKAIFDLAMLEALPGRTVTLETPWTKKPATYSGPLLRAVLDAAGAGRGAVTIRALNDYSAVIPLEDVTGLNIILATRMDGETMPVRDKGPMMVIYPFDEDSNLYTETYFARSVWQIKSLEVR</sequence>